<accession>A0A0F9L1N6</accession>
<name>A0A0F9L1N6_9ZZZZ</name>
<comment type="caution">
    <text evidence="1">The sequence shown here is derived from an EMBL/GenBank/DDBJ whole genome shotgun (WGS) entry which is preliminary data.</text>
</comment>
<evidence type="ECO:0000313" key="1">
    <source>
        <dbReference type="EMBL" id="KKM87753.1"/>
    </source>
</evidence>
<sequence length="66" mass="7369">MKVYYDSNGDGTANQELTDIITYPIPQSRLDIIGFCSVIVRDNEGSLYATFKTLNFIACRVEDDSA</sequence>
<protein>
    <submittedName>
        <fullName evidence="1">Uncharacterized protein</fullName>
    </submittedName>
</protein>
<feature type="non-terminal residue" evidence="1">
    <location>
        <position position="66"/>
    </location>
</feature>
<dbReference type="AlphaFoldDB" id="A0A0F9L1N6"/>
<gene>
    <name evidence="1" type="ORF">LCGC14_1265620</name>
</gene>
<reference evidence="1" key="1">
    <citation type="journal article" date="2015" name="Nature">
        <title>Complex archaea that bridge the gap between prokaryotes and eukaryotes.</title>
        <authorList>
            <person name="Spang A."/>
            <person name="Saw J.H."/>
            <person name="Jorgensen S.L."/>
            <person name="Zaremba-Niedzwiedzka K."/>
            <person name="Martijn J."/>
            <person name="Lind A.E."/>
            <person name="van Eijk R."/>
            <person name="Schleper C."/>
            <person name="Guy L."/>
            <person name="Ettema T.J."/>
        </authorList>
    </citation>
    <scope>NUCLEOTIDE SEQUENCE</scope>
</reference>
<dbReference type="EMBL" id="LAZR01007057">
    <property type="protein sequence ID" value="KKM87753.1"/>
    <property type="molecule type" value="Genomic_DNA"/>
</dbReference>
<organism evidence="1">
    <name type="scientific">marine sediment metagenome</name>
    <dbReference type="NCBI Taxonomy" id="412755"/>
    <lineage>
        <taxon>unclassified sequences</taxon>
        <taxon>metagenomes</taxon>
        <taxon>ecological metagenomes</taxon>
    </lineage>
</organism>
<proteinExistence type="predicted"/>